<keyword evidence="6" id="KW-0695">RNA-directed DNA polymerase</keyword>
<dbReference type="InterPro" id="IPR041373">
    <property type="entry name" value="RT_RNaseH"/>
</dbReference>
<feature type="domain" description="Reverse transcriptase RNase H-like" evidence="7">
    <location>
        <begin position="14"/>
        <end position="115"/>
    </location>
</feature>
<keyword evidence="2" id="KW-0548">Nucleotidyltransferase</keyword>
<evidence type="ECO:0000256" key="6">
    <source>
        <dbReference type="ARBA" id="ARBA00022918"/>
    </source>
</evidence>
<evidence type="ECO:0000256" key="4">
    <source>
        <dbReference type="ARBA" id="ARBA00022759"/>
    </source>
</evidence>
<gene>
    <name evidence="9" type="primary">LOC107474311</name>
</gene>
<accession>A0A6P4CDZ7</accession>
<dbReference type="PANTHER" id="PTHR34072">
    <property type="entry name" value="ENZYMATIC POLYPROTEIN-RELATED"/>
    <property type="match status" value="1"/>
</dbReference>
<reference evidence="8" key="1">
    <citation type="journal article" date="2016" name="Nat. Genet.">
        <title>The genome sequences of Arachis duranensis and Arachis ipaensis, the diploid ancestors of cultivated peanut.</title>
        <authorList>
            <person name="Bertioli D.J."/>
            <person name="Cannon S.B."/>
            <person name="Froenicke L."/>
            <person name="Huang G."/>
            <person name="Farmer A.D."/>
            <person name="Cannon E.K."/>
            <person name="Liu X."/>
            <person name="Gao D."/>
            <person name="Clevenger J."/>
            <person name="Dash S."/>
            <person name="Ren L."/>
            <person name="Moretzsohn M.C."/>
            <person name="Shirasawa K."/>
            <person name="Huang W."/>
            <person name="Vidigal B."/>
            <person name="Abernathy B."/>
            <person name="Chu Y."/>
            <person name="Niederhuth C.E."/>
            <person name="Umale P."/>
            <person name="Araujo A.C."/>
            <person name="Kozik A."/>
            <person name="Kim K.D."/>
            <person name="Burow M.D."/>
            <person name="Varshney R.K."/>
            <person name="Wang X."/>
            <person name="Zhang X."/>
            <person name="Barkley N."/>
            <person name="Guimaraes P.M."/>
            <person name="Isobe S."/>
            <person name="Guo B."/>
            <person name="Liao B."/>
            <person name="Stalker H.T."/>
            <person name="Schmitz R.J."/>
            <person name="Scheffler B.E."/>
            <person name="Leal-Bertioli S.C."/>
            <person name="Xun X."/>
            <person name="Jackson S.A."/>
            <person name="Michelmore R."/>
            <person name="Ozias-Akins P."/>
        </authorList>
    </citation>
    <scope>NUCLEOTIDE SEQUENCE [LARGE SCALE GENOMIC DNA]</scope>
    <source>
        <strain evidence="8">cv. V14167</strain>
    </source>
</reference>
<keyword evidence="5" id="KW-0378">Hydrolase</keyword>
<sequence>MLSSAPIIAPPRWDLPFELMYDASNFAISVVLGQRIDKLVHVIYYARKVFNEAQRNNTTTEKELLDIVFAFDKFRSYLIGSKVIVFTDRAALKYLLTKQESKPRLIIWILLLHEFNNEIKDRSGAENKVANHLSRIPHEENKAHSLGVNESFLDEQLMIIQEVPWFTYIANIKAIGELPSNFNKYLRRKLINDAKHYIWDEFYLFKKCAEGILRRCISYEEGQEVLWHCHGSIYG</sequence>
<dbReference type="GeneID" id="107474311"/>
<reference evidence="9" key="2">
    <citation type="submission" date="2025-08" db="UniProtKB">
        <authorList>
            <consortium name="RefSeq"/>
        </authorList>
    </citation>
    <scope>IDENTIFICATION</scope>
    <source>
        <tissue evidence="9">Whole plant</tissue>
    </source>
</reference>
<evidence type="ECO:0000259" key="7">
    <source>
        <dbReference type="Pfam" id="PF17917"/>
    </source>
</evidence>
<evidence type="ECO:0000256" key="5">
    <source>
        <dbReference type="ARBA" id="ARBA00022801"/>
    </source>
</evidence>
<dbReference type="InterPro" id="IPR043502">
    <property type="entry name" value="DNA/RNA_pol_sf"/>
</dbReference>
<keyword evidence="1" id="KW-0808">Transferase</keyword>
<evidence type="ECO:0000256" key="1">
    <source>
        <dbReference type="ARBA" id="ARBA00022679"/>
    </source>
</evidence>
<keyword evidence="3" id="KW-0540">Nuclease</keyword>
<dbReference type="KEGG" id="adu:107474311"/>
<dbReference type="GO" id="GO:0004519">
    <property type="term" value="F:endonuclease activity"/>
    <property type="evidence" value="ECO:0007669"/>
    <property type="project" value="UniProtKB-KW"/>
</dbReference>
<keyword evidence="8" id="KW-1185">Reference proteome</keyword>
<protein>
    <submittedName>
        <fullName evidence="9">Uncharacterized protein LOC107474311</fullName>
    </submittedName>
</protein>
<name>A0A6P4CDZ7_ARADU</name>
<organism evidence="8 9">
    <name type="scientific">Arachis duranensis</name>
    <name type="common">Wild peanut</name>
    <dbReference type="NCBI Taxonomy" id="130453"/>
    <lineage>
        <taxon>Eukaryota</taxon>
        <taxon>Viridiplantae</taxon>
        <taxon>Streptophyta</taxon>
        <taxon>Embryophyta</taxon>
        <taxon>Tracheophyta</taxon>
        <taxon>Spermatophyta</taxon>
        <taxon>Magnoliopsida</taxon>
        <taxon>eudicotyledons</taxon>
        <taxon>Gunneridae</taxon>
        <taxon>Pentapetalae</taxon>
        <taxon>rosids</taxon>
        <taxon>fabids</taxon>
        <taxon>Fabales</taxon>
        <taxon>Fabaceae</taxon>
        <taxon>Papilionoideae</taxon>
        <taxon>50 kb inversion clade</taxon>
        <taxon>dalbergioids sensu lato</taxon>
        <taxon>Dalbergieae</taxon>
        <taxon>Pterocarpus clade</taxon>
        <taxon>Arachis</taxon>
    </lineage>
</organism>
<evidence type="ECO:0000256" key="2">
    <source>
        <dbReference type="ARBA" id="ARBA00022695"/>
    </source>
</evidence>
<dbReference type="Proteomes" id="UP000515211">
    <property type="component" value="Chromosome 2"/>
</dbReference>
<dbReference type="CDD" id="cd09274">
    <property type="entry name" value="RNase_HI_RT_Ty3"/>
    <property type="match status" value="1"/>
</dbReference>
<dbReference type="GO" id="GO:0003964">
    <property type="term" value="F:RNA-directed DNA polymerase activity"/>
    <property type="evidence" value="ECO:0007669"/>
    <property type="project" value="UniProtKB-KW"/>
</dbReference>
<dbReference type="RefSeq" id="XP_015949421.1">
    <property type="nucleotide sequence ID" value="XM_016093935.1"/>
</dbReference>
<dbReference type="PANTHER" id="PTHR34072:SF57">
    <property type="entry name" value="RNA-DIRECTED DNA POLYMERASE"/>
    <property type="match status" value="1"/>
</dbReference>
<evidence type="ECO:0000313" key="9">
    <source>
        <dbReference type="RefSeq" id="XP_015949421.1"/>
    </source>
</evidence>
<dbReference type="GO" id="GO:0016787">
    <property type="term" value="F:hydrolase activity"/>
    <property type="evidence" value="ECO:0007669"/>
    <property type="project" value="UniProtKB-KW"/>
</dbReference>
<dbReference type="OrthoDB" id="1432876at2759"/>
<dbReference type="Pfam" id="PF17917">
    <property type="entry name" value="RT_RNaseH"/>
    <property type="match status" value="1"/>
</dbReference>
<keyword evidence="4" id="KW-0255">Endonuclease</keyword>
<dbReference type="SUPFAM" id="SSF56672">
    <property type="entry name" value="DNA/RNA polymerases"/>
    <property type="match status" value="1"/>
</dbReference>
<dbReference type="AlphaFoldDB" id="A0A6P4CDZ7"/>
<proteinExistence type="predicted"/>
<evidence type="ECO:0000313" key="8">
    <source>
        <dbReference type="Proteomes" id="UP000515211"/>
    </source>
</evidence>
<evidence type="ECO:0000256" key="3">
    <source>
        <dbReference type="ARBA" id="ARBA00022722"/>
    </source>
</evidence>